<reference evidence="1" key="2">
    <citation type="journal article" date="2015" name="Data Brief">
        <title>Shoot transcriptome of the giant reed, Arundo donax.</title>
        <authorList>
            <person name="Barrero R.A."/>
            <person name="Guerrero F.D."/>
            <person name="Moolhuijzen P."/>
            <person name="Goolsby J.A."/>
            <person name="Tidwell J."/>
            <person name="Bellgard S.E."/>
            <person name="Bellgard M.I."/>
        </authorList>
    </citation>
    <scope>NUCLEOTIDE SEQUENCE</scope>
    <source>
        <tissue evidence="1">Shoot tissue taken approximately 20 cm above the soil surface</tissue>
    </source>
</reference>
<reference evidence="1" key="1">
    <citation type="submission" date="2014-09" db="EMBL/GenBank/DDBJ databases">
        <authorList>
            <person name="Magalhaes I.L.F."/>
            <person name="Oliveira U."/>
            <person name="Santos F.R."/>
            <person name="Vidigal T.H.D.A."/>
            <person name="Brescovit A.D."/>
            <person name="Santos A.J."/>
        </authorList>
    </citation>
    <scope>NUCLEOTIDE SEQUENCE</scope>
    <source>
        <tissue evidence="1">Shoot tissue taken approximately 20 cm above the soil surface</tissue>
    </source>
</reference>
<sequence length="31" mass="3526">MCGSFKQFKCVALSLSDCLTKVVQFRKIMTL</sequence>
<protein>
    <submittedName>
        <fullName evidence="1">Uncharacterized protein</fullName>
    </submittedName>
</protein>
<name>A0A0A9ALJ9_ARUDO</name>
<dbReference type="EMBL" id="GBRH01247157">
    <property type="protein sequence ID" value="JAD50738.1"/>
    <property type="molecule type" value="Transcribed_RNA"/>
</dbReference>
<evidence type="ECO:0000313" key="1">
    <source>
        <dbReference type="EMBL" id="JAD50738.1"/>
    </source>
</evidence>
<proteinExistence type="predicted"/>
<dbReference type="AlphaFoldDB" id="A0A0A9ALJ9"/>
<accession>A0A0A9ALJ9</accession>
<organism evidence="1">
    <name type="scientific">Arundo donax</name>
    <name type="common">Giant reed</name>
    <name type="synonym">Donax arundinaceus</name>
    <dbReference type="NCBI Taxonomy" id="35708"/>
    <lineage>
        <taxon>Eukaryota</taxon>
        <taxon>Viridiplantae</taxon>
        <taxon>Streptophyta</taxon>
        <taxon>Embryophyta</taxon>
        <taxon>Tracheophyta</taxon>
        <taxon>Spermatophyta</taxon>
        <taxon>Magnoliopsida</taxon>
        <taxon>Liliopsida</taxon>
        <taxon>Poales</taxon>
        <taxon>Poaceae</taxon>
        <taxon>PACMAD clade</taxon>
        <taxon>Arundinoideae</taxon>
        <taxon>Arundineae</taxon>
        <taxon>Arundo</taxon>
    </lineage>
</organism>